<keyword evidence="3" id="KW-1185">Reference proteome</keyword>
<dbReference type="PANTHER" id="PTHR46333">
    <property type="entry name" value="CYTOKINESIS PROTEIN 3"/>
    <property type="match status" value="1"/>
</dbReference>
<dbReference type="Proteomes" id="UP000093199">
    <property type="component" value="Unassembled WGS sequence"/>
</dbReference>
<organism evidence="2 3">
    <name type="scientific">Caryophanon tenue</name>
    <dbReference type="NCBI Taxonomy" id="33978"/>
    <lineage>
        <taxon>Bacteria</taxon>
        <taxon>Bacillati</taxon>
        <taxon>Bacillota</taxon>
        <taxon>Bacilli</taxon>
        <taxon>Bacillales</taxon>
        <taxon>Caryophanaceae</taxon>
        <taxon>Caryophanon</taxon>
    </lineage>
</organism>
<sequence length="558" mass="64431">MKRHIALWIFIVIWCIATPNVIMADTLQDSEGTSYKEVTGYGELTNLIVTNYEKGIFETNYAITLHVDNAATLSQQQINDAFYTWIDDFYMAYQTSGELIAGYPAEYTTYFVDQHEDGENITYLNVFELNVDVPYEDIQALWAFEDNIASQIREVAATDLDKVLYVTDFVQRHYGYSYDTTVTPHSHVAFFKDGFGVCQAYALMTGELLERLGMNVKYVLGYITHEDGTVEQHAWNLVEVDGEWLNVDTTWSDPYYPVKGAASYNYMMSDSLIAYDHEREDTNLPQATEKKYEVLTSHYTMTHDERYIYAESKIGVIERFSKATMEKIEMPVYISGTNLWVNDVYLYYIDIDTSSLKRWNILTNNIEYLAPNVTAFHAENGVLVYEREEQQVKSTIQVVDEFAPSYKRLAFYWDEKIRALAGDHLTSDSVTAAEQTFNELPVQAKILTTEQFRFKELKRSAKVLARAKKQRIVWQGSTYIQQNQEIKVRVKKHIPAALRPYVEMQIVDEHGTIQQATVTYEGREVTVIPNVILEDDKTYYLRITPNSGTAYKVPLVIR</sequence>
<dbReference type="PANTHER" id="PTHR46333:SF2">
    <property type="entry name" value="CYTOKINESIS PROTEIN 3"/>
    <property type="match status" value="1"/>
</dbReference>
<proteinExistence type="predicted"/>
<dbReference type="EMBL" id="MASJ01000014">
    <property type="protein sequence ID" value="OCS85450.1"/>
    <property type="molecule type" value="Genomic_DNA"/>
</dbReference>
<feature type="domain" description="Transglutaminase-like" evidence="1">
    <location>
        <begin position="190"/>
        <end position="251"/>
    </location>
</feature>
<comment type="caution">
    <text evidence="2">The sequence shown here is derived from an EMBL/GenBank/DDBJ whole genome shotgun (WGS) entry which is preliminary data.</text>
</comment>
<dbReference type="RefSeq" id="WP_066545025.1">
    <property type="nucleotide sequence ID" value="NZ_MASJ01000014.1"/>
</dbReference>
<gene>
    <name evidence="2" type="ORF">A6M13_13520</name>
</gene>
<name>A0A1C0YE64_9BACL</name>
<accession>A0A1C0YE64</accession>
<dbReference type="OrthoDB" id="9788327at2"/>
<dbReference type="InterPro" id="IPR038765">
    <property type="entry name" value="Papain-like_cys_pep_sf"/>
</dbReference>
<dbReference type="GO" id="GO:0005737">
    <property type="term" value="C:cytoplasm"/>
    <property type="evidence" value="ECO:0007669"/>
    <property type="project" value="TreeGrafter"/>
</dbReference>
<protein>
    <recommendedName>
        <fullName evidence="1">Transglutaminase-like domain-containing protein</fullName>
    </recommendedName>
</protein>
<evidence type="ECO:0000259" key="1">
    <source>
        <dbReference type="SMART" id="SM00460"/>
    </source>
</evidence>
<dbReference type="Pfam" id="PF01841">
    <property type="entry name" value="Transglut_core"/>
    <property type="match status" value="1"/>
</dbReference>
<reference evidence="2 3" key="1">
    <citation type="submission" date="2016-07" db="EMBL/GenBank/DDBJ databases">
        <title>Caryophanon tenue genome sequencing.</title>
        <authorList>
            <person name="Verma A."/>
            <person name="Pal Y."/>
            <person name="Krishnamurthi S."/>
        </authorList>
    </citation>
    <scope>NUCLEOTIDE SEQUENCE [LARGE SCALE GENOMIC DNA]</scope>
    <source>
        <strain evidence="2 3">DSM 14152</strain>
    </source>
</reference>
<evidence type="ECO:0000313" key="3">
    <source>
        <dbReference type="Proteomes" id="UP000093199"/>
    </source>
</evidence>
<dbReference type="Gene3D" id="3.10.620.30">
    <property type="match status" value="1"/>
</dbReference>
<dbReference type="SUPFAM" id="SSF54001">
    <property type="entry name" value="Cysteine proteinases"/>
    <property type="match status" value="1"/>
</dbReference>
<dbReference type="AlphaFoldDB" id="A0A1C0YE64"/>
<dbReference type="SMART" id="SM00460">
    <property type="entry name" value="TGc"/>
    <property type="match status" value="1"/>
</dbReference>
<dbReference type="InterPro" id="IPR052557">
    <property type="entry name" value="CAP/Cytokinesis_protein"/>
</dbReference>
<dbReference type="InterPro" id="IPR002931">
    <property type="entry name" value="Transglutaminase-like"/>
</dbReference>
<dbReference type="STRING" id="33978.A6M13_13520"/>
<evidence type="ECO:0000313" key="2">
    <source>
        <dbReference type="EMBL" id="OCS85450.1"/>
    </source>
</evidence>